<keyword evidence="4 5" id="KW-0472">Membrane</keyword>
<keyword evidence="7" id="KW-0560">Oxidoreductase</keyword>
<dbReference type="HAMAP" id="MF_01350">
    <property type="entry name" value="NDH1_NuoH"/>
    <property type="match status" value="1"/>
</dbReference>
<proteinExistence type="inferred from homology"/>
<feature type="transmembrane region" description="Helical" evidence="5">
    <location>
        <begin position="283"/>
        <end position="307"/>
    </location>
</feature>
<dbReference type="NCBIfam" id="NF004741">
    <property type="entry name" value="PRK06076.1-2"/>
    <property type="match status" value="1"/>
</dbReference>
<evidence type="ECO:0000256" key="5">
    <source>
        <dbReference type="HAMAP-Rule" id="MF_01350"/>
    </source>
</evidence>
<feature type="transmembrane region" description="Helical" evidence="5">
    <location>
        <begin position="358"/>
        <end position="376"/>
    </location>
</feature>
<comment type="subcellular location">
    <subcellularLocation>
        <location evidence="5 6">Cell membrane</location>
        <topology evidence="5 6">Multi-pass membrane protein</topology>
    </subcellularLocation>
    <subcellularLocation>
        <location evidence="1">Membrane</location>
        <topology evidence="1">Multi-pass membrane protein</topology>
    </subcellularLocation>
</comment>
<dbReference type="Proteomes" id="UP001595748">
    <property type="component" value="Unassembled WGS sequence"/>
</dbReference>
<feature type="transmembrane region" description="Helical" evidence="5">
    <location>
        <begin position="319"/>
        <end position="338"/>
    </location>
</feature>
<evidence type="ECO:0000256" key="4">
    <source>
        <dbReference type="ARBA" id="ARBA00023136"/>
    </source>
</evidence>
<feature type="transmembrane region" description="Helical" evidence="5">
    <location>
        <begin position="158"/>
        <end position="177"/>
    </location>
</feature>
<keyword evidence="3 5" id="KW-1133">Transmembrane helix</keyword>
<comment type="function">
    <text evidence="5">NDH-1 shuttles electrons from NADH, via FMN and iron-sulfur (Fe-S) centers, to quinones in the respiratory chain. The immediate electron acceptor for the enzyme in this species is believed to be ubiquinone. Couples the redox reaction to proton translocation (for every two electrons transferred, four hydrogen ions are translocated across the cytoplasmic membrane), and thus conserves the redox energy in a proton gradient. This subunit may bind ubiquinone.</text>
</comment>
<comment type="catalytic activity">
    <reaction evidence="5">
        <text>a quinone + NADH + 5 H(+)(in) = a quinol + NAD(+) + 4 H(+)(out)</text>
        <dbReference type="Rhea" id="RHEA:57888"/>
        <dbReference type="ChEBI" id="CHEBI:15378"/>
        <dbReference type="ChEBI" id="CHEBI:24646"/>
        <dbReference type="ChEBI" id="CHEBI:57540"/>
        <dbReference type="ChEBI" id="CHEBI:57945"/>
        <dbReference type="ChEBI" id="CHEBI:132124"/>
    </reaction>
</comment>
<keyword evidence="5 6" id="KW-0520">NAD</keyword>
<keyword evidence="5" id="KW-0874">Quinone</keyword>
<feature type="transmembrane region" description="Helical" evidence="5">
    <location>
        <begin position="244"/>
        <end position="263"/>
    </location>
</feature>
<comment type="caution">
    <text evidence="7">The sequence shown here is derived from an EMBL/GenBank/DDBJ whole genome shotgun (WGS) entry which is preliminary data.</text>
</comment>
<evidence type="ECO:0000313" key="7">
    <source>
        <dbReference type="EMBL" id="MFC3860963.1"/>
    </source>
</evidence>
<evidence type="ECO:0000313" key="8">
    <source>
        <dbReference type="Proteomes" id="UP001595748"/>
    </source>
</evidence>
<comment type="subunit">
    <text evidence="5">NDH-1 is composed of 15 different subunits. Subunits NuoA, H, J, K, L, M, N constitute the membrane sector of the complex.</text>
</comment>
<dbReference type="PANTHER" id="PTHR11432:SF3">
    <property type="entry name" value="NADH-UBIQUINONE OXIDOREDUCTASE CHAIN 1"/>
    <property type="match status" value="1"/>
</dbReference>
<dbReference type="EC" id="7.1.1.-" evidence="5"/>
<feature type="transmembrane region" description="Helical" evidence="5">
    <location>
        <begin position="6"/>
        <end position="32"/>
    </location>
</feature>
<dbReference type="PANTHER" id="PTHR11432">
    <property type="entry name" value="NADH DEHYDROGENASE SUBUNIT 1"/>
    <property type="match status" value="1"/>
</dbReference>
<evidence type="ECO:0000256" key="3">
    <source>
        <dbReference type="ARBA" id="ARBA00022989"/>
    </source>
</evidence>
<protein>
    <recommendedName>
        <fullName evidence="5">NADH-quinone oxidoreductase subunit H</fullName>
        <ecNumber evidence="5">7.1.1.-</ecNumber>
    </recommendedName>
    <alternativeName>
        <fullName evidence="5">NADH dehydrogenase I subunit H</fullName>
    </alternativeName>
    <alternativeName>
        <fullName evidence="5">NDH-1 subunit H</fullName>
    </alternativeName>
</protein>
<dbReference type="Pfam" id="PF00146">
    <property type="entry name" value="NADHdh"/>
    <property type="match status" value="1"/>
</dbReference>
<reference evidence="8" key="1">
    <citation type="journal article" date="2019" name="Int. J. Syst. Evol. Microbiol.">
        <title>The Global Catalogue of Microorganisms (GCM) 10K type strain sequencing project: providing services to taxonomists for standard genome sequencing and annotation.</title>
        <authorList>
            <consortium name="The Broad Institute Genomics Platform"/>
            <consortium name="The Broad Institute Genome Sequencing Center for Infectious Disease"/>
            <person name="Wu L."/>
            <person name="Ma J."/>
        </authorList>
    </citation>
    <scope>NUCLEOTIDE SEQUENCE [LARGE SCALE GENOMIC DNA]</scope>
    <source>
        <strain evidence="8">CCTCC AB 2013263</strain>
    </source>
</reference>
<keyword evidence="5" id="KW-1278">Translocase</keyword>
<comment type="similarity">
    <text evidence="5 6">Belongs to the complex I subunit 1 family.</text>
</comment>
<gene>
    <name evidence="5 7" type="primary">nuoH</name>
    <name evidence="7" type="ORF">ACFOPQ_09330</name>
</gene>
<evidence type="ECO:0000256" key="6">
    <source>
        <dbReference type="RuleBase" id="RU000471"/>
    </source>
</evidence>
<organism evidence="7 8">
    <name type="scientific">Deinococcus antarcticus</name>
    <dbReference type="NCBI Taxonomy" id="1298767"/>
    <lineage>
        <taxon>Bacteria</taxon>
        <taxon>Thermotogati</taxon>
        <taxon>Deinococcota</taxon>
        <taxon>Deinococci</taxon>
        <taxon>Deinococcales</taxon>
        <taxon>Deinococcaceae</taxon>
        <taxon>Deinococcus</taxon>
    </lineage>
</organism>
<dbReference type="EMBL" id="JBHRZF010000114">
    <property type="protein sequence ID" value="MFC3860963.1"/>
    <property type="molecule type" value="Genomic_DNA"/>
</dbReference>
<sequence length="408" mass="45392">MPDWLAAGLITLLKAVLVILGLLTGFAYMTLVERKLLGRFQMRPGPNRVGPLALLQPVADAIKSIFKEDLQVTMADKLVYTIAPIISVTFALVAFGGIPAGPAGSLFGENPWVYNLDAGILVLLAMTSMGVYGIFLGGWASGSKYPLLGGLRSSAQMISYELGMGLSLLGVLMMVGSTRMTDIVQYQAVNGWFIFFQAFAFILFLISAFAETNRAPFDLPEAEQELVAGFLTEYSAIKWALYQMAEYIGMFTASAFMVTMFFGGWKGPQFLDGLIPGISDWPLIWFIAKMAFFIFFFIWVKASILRIRYDQLMRFGWKVMLPFALFNTMLVAAYITFVGRTEWKGGNVYERFGLNQGLGWWPLGLVSLALAAFWIVRSDIVRPWFNKARPPQLDVKQHVTIIERAGGD</sequence>
<keyword evidence="8" id="KW-1185">Reference proteome</keyword>
<dbReference type="InterPro" id="IPR018086">
    <property type="entry name" value="NADH_UbQ_OxRdtase_su1_CS"/>
</dbReference>
<dbReference type="GO" id="GO:0050136">
    <property type="term" value="F:NADH dehydrogenase (quinone) (non-electrogenic) activity"/>
    <property type="evidence" value="ECO:0007669"/>
    <property type="project" value="UniProtKB-EC"/>
</dbReference>
<feature type="transmembrane region" description="Helical" evidence="5">
    <location>
        <begin position="78"/>
        <end position="98"/>
    </location>
</feature>
<feature type="transmembrane region" description="Helical" evidence="5">
    <location>
        <begin position="189"/>
        <end position="210"/>
    </location>
</feature>
<name>A0ABV8A954_9DEIO</name>
<feature type="transmembrane region" description="Helical" evidence="5">
    <location>
        <begin position="118"/>
        <end position="137"/>
    </location>
</feature>
<keyword evidence="5" id="KW-0830">Ubiquinone</keyword>
<dbReference type="PROSITE" id="PS00668">
    <property type="entry name" value="COMPLEX1_ND1_2"/>
    <property type="match status" value="1"/>
</dbReference>
<evidence type="ECO:0000256" key="2">
    <source>
        <dbReference type="ARBA" id="ARBA00022692"/>
    </source>
</evidence>
<accession>A0ABV8A954</accession>
<dbReference type="RefSeq" id="WP_380077390.1">
    <property type="nucleotide sequence ID" value="NZ_JBHRZF010000114.1"/>
</dbReference>
<keyword evidence="5" id="KW-1003">Cell membrane</keyword>
<keyword evidence="2 5" id="KW-0812">Transmembrane</keyword>
<dbReference type="InterPro" id="IPR001694">
    <property type="entry name" value="NADH_UbQ_OxRdtase_su1/FPO"/>
</dbReference>
<evidence type="ECO:0000256" key="1">
    <source>
        <dbReference type="ARBA" id="ARBA00004141"/>
    </source>
</evidence>